<dbReference type="OrthoDB" id="3696681at2"/>
<evidence type="ECO:0000313" key="1">
    <source>
        <dbReference type="EMBL" id="SDQ90041.1"/>
    </source>
</evidence>
<gene>
    <name evidence="1" type="ORF">SAMN04489718_2610</name>
</gene>
<proteinExistence type="predicted"/>
<accession>A0A1H1EMP4</accession>
<dbReference type="RefSeq" id="WP_092524232.1">
    <property type="nucleotide sequence ID" value="NZ_FNKO01000002.1"/>
</dbReference>
<dbReference type="AlphaFoldDB" id="A0A1H1EMP4"/>
<keyword evidence="2" id="KW-1185">Reference proteome</keyword>
<protein>
    <submittedName>
        <fullName evidence="1">Uncharacterized protein</fullName>
    </submittedName>
</protein>
<dbReference type="Proteomes" id="UP000199301">
    <property type="component" value="Unassembled WGS sequence"/>
</dbReference>
<name>A0A1H1EMP4_9ACTN</name>
<organism evidence="1 2">
    <name type="scientific">Actinopolyspora saharensis</name>
    <dbReference type="NCBI Taxonomy" id="995062"/>
    <lineage>
        <taxon>Bacteria</taxon>
        <taxon>Bacillati</taxon>
        <taxon>Actinomycetota</taxon>
        <taxon>Actinomycetes</taxon>
        <taxon>Actinopolysporales</taxon>
        <taxon>Actinopolysporaceae</taxon>
        <taxon>Actinopolyspora</taxon>
    </lineage>
</organism>
<dbReference type="EMBL" id="FNKO01000002">
    <property type="protein sequence ID" value="SDQ90041.1"/>
    <property type="molecule type" value="Genomic_DNA"/>
</dbReference>
<reference evidence="2" key="1">
    <citation type="submission" date="2016-10" db="EMBL/GenBank/DDBJ databases">
        <authorList>
            <person name="Varghese N."/>
            <person name="Submissions S."/>
        </authorList>
    </citation>
    <scope>NUCLEOTIDE SEQUENCE [LARGE SCALE GENOMIC DNA]</scope>
    <source>
        <strain evidence="2">DSM 45459</strain>
    </source>
</reference>
<dbReference type="STRING" id="995062.SAMN04489718_2610"/>
<sequence length="72" mass="7726">MANTAHFRLGDDVAAPSVIVRDDRGAEIVELELPRTASEPPHADDELLAAGWNRSADWTTTDDGWVAPVVSA</sequence>
<evidence type="ECO:0000313" key="2">
    <source>
        <dbReference type="Proteomes" id="UP000199301"/>
    </source>
</evidence>